<keyword evidence="1" id="KW-1133">Transmembrane helix</keyword>
<proteinExistence type="predicted"/>
<gene>
    <name evidence="2" type="ORF">VF724_07120</name>
</gene>
<accession>A0ABU5ZFZ9</accession>
<dbReference type="EMBL" id="JAYJLD010000008">
    <property type="protein sequence ID" value="MEB3101434.1"/>
    <property type="molecule type" value="Genomic_DNA"/>
</dbReference>
<dbReference type="RefSeq" id="WP_371753553.1">
    <property type="nucleotide sequence ID" value="NZ_JAYJLD010000008.1"/>
</dbReference>
<evidence type="ECO:0008006" key="4">
    <source>
        <dbReference type="Google" id="ProtNLM"/>
    </source>
</evidence>
<keyword evidence="3" id="KW-1185">Reference proteome</keyword>
<feature type="transmembrane region" description="Helical" evidence="1">
    <location>
        <begin position="37"/>
        <end position="56"/>
    </location>
</feature>
<comment type="caution">
    <text evidence="2">The sequence shown here is derived from an EMBL/GenBank/DDBJ whole genome shotgun (WGS) entry which is preliminary data.</text>
</comment>
<keyword evidence="1" id="KW-0472">Membrane</keyword>
<reference evidence="2" key="1">
    <citation type="submission" date="2023-12" db="EMBL/GenBank/DDBJ databases">
        <title>Fervidustalea candida gen. nov., sp. nov., a novel member of the family Paenibacillaceae isolated from a geothermal area.</title>
        <authorList>
            <person name="Li W.-J."/>
            <person name="Jiao J.-Y."/>
            <person name="Chen Y."/>
        </authorList>
    </citation>
    <scope>NUCLEOTIDE SEQUENCE</scope>
    <source>
        <strain evidence="2">SYSU GA230002</strain>
    </source>
</reference>
<evidence type="ECO:0000313" key="3">
    <source>
        <dbReference type="Proteomes" id="UP001310386"/>
    </source>
</evidence>
<feature type="transmembrane region" description="Helical" evidence="1">
    <location>
        <begin position="160"/>
        <end position="178"/>
    </location>
</feature>
<evidence type="ECO:0000313" key="2">
    <source>
        <dbReference type="EMBL" id="MEB3101434.1"/>
    </source>
</evidence>
<sequence>MKYSFRHSMKWSIFISAVTFVLAAVFSVSSTIILEGVAWGMGMLIVLGLVMIGIVFDMMGLASAAANETPFHAMASEKVKGAKQAIGIVRNADRFSNFCNDVVGDVSGIISGAASAMVVLKLLTSLNAEQSALYTTVSVVFSALVSALTVGGKALGKSLAIRNATQIVLIIGKFFYFLEHRFGIRIFNTVKKKSNNGKRGNKRARANQPT</sequence>
<evidence type="ECO:0000256" key="1">
    <source>
        <dbReference type="SAM" id="Phobius"/>
    </source>
</evidence>
<protein>
    <recommendedName>
        <fullName evidence="4">CNNM transmembrane domain-containing protein</fullName>
    </recommendedName>
</protein>
<feature type="transmembrane region" description="Helical" evidence="1">
    <location>
        <begin position="131"/>
        <end position="148"/>
    </location>
</feature>
<organism evidence="2 3">
    <name type="scientific">Ferviditalea candida</name>
    <dbReference type="NCBI Taxonomy" id="3108399"/>
    <lineage>
        <taxon>Bacteria</taxon>
        <taxon>Bacillati</taxon>
        <taxon>Bacillota</taxon>
        <taxon>Bacilli</taxon>
        <taxon>Bacillales</taxon>
        <taxon>Paenibacillaceae</taxon>
        <taxon>Ferviditalea</taxon>
    </lineage>
</organism>
<dbReference type="Proteomes" id="UP001310386">
    <property type="component" value="Unassembled WGS sequence"/>
</dbReference>
<name>A0ABU5ZFZ9_9BACL</name>
<keyword evidence="1" id="KW-0812">Transmembrane</keyword>